<dbReference type="CDD" id="cd07377">
    <property type="entry name" value="WHTH_GntR"/>
    <property type="match status" value="1"/>
</dbReference>
<gene>
    <name evidence="6" type="ORF">FM114_12620</name>
</gene>
<name>A0A1R4KAW6_9ACTN</name>
<dbReference type="InterPro" id="IPR036388">
    <property type="entry name" value="WH-like_DNA-bd_sf"/>
</dbReference>
<dbReference type="PANTHER" id="PTHR44846">
    <property type="entry name" value="MANNOSYL-D-GLYCERATE TRANSPORT/METABOLISM SYSTEM REPRESSOR MNGR-RELATED"/>
    <property type="match status" value="1"/>
</dbReference>
<dbReference type="EMBL" id="FUKQ01000047">
    <property type="protein sequence ID" value="SJN41285.1"/>
    <property type="molecule type" value="Genomic_DNA"/>
</dbReference>
<dbReference type="SUPFAM" id="SSF64288">
    <property type="entry name" value="Chorismate lyase-like"/>
    <property type="match status" value="1"/>
</dbReference>
<sequence length="276" mass="30745">MKPPSPGTAARQEGTVQPAPQESIRVVTESAVPKHVQLRELLLHTIRDELSPGDALTSERELMARHCVSRATVRRAVGELVANRVLVRTPGKGTFVARSSVESRLHLASFTDDMRRRGYRPSTVVLDCSLTPAPTEVSRFLGTGLDGRHWRLERLRLADELPMAVETGWYNAELLPGFDDEDHSSLYQLLRDRHGLVIDRAEQVATSQLADERTCRLLRVQPPAAVMTFLRRSAAGEEPVECVRSDYRGDRYSLGMALDGSMPSESTLSQSFPNHH</sequence>
<keyword evidence="2" id="KW-0238">DNA-binding</keyword>
<organism evidence="6 7">
    <name type="scientific">Luteococcus japonicus LSP_Lj1</name>
    <dbReference type="NCBI Taxonomy" id="1255658"/>
    <lineage>
        <taxon>Bacteria</taxon>
        <taxon>Bacillati</taxon>
        <taxon>Actinomycetota</taxon>
        <taxon>Actinomycetes</taxon>
        <taxon>Propionibacteriales</taxon>
        <taxon>Propionibacteriaceae</taxon>
        <taxon>Luteococcus</taxon>
    </lineage>
</organism>
<dbReference type="InterPro" id="IPR011663">
    <property type="entry name" value="UTRA"/>
</dbReference>
<evidence type="ECO:0000313" key="6">
    <source>
        <dbReference type="EMBL" id="SJN41285.1"/>
    </source>
</evidence>
<dbReference type="Gene3D" id="3.40.1410.10">
    <property type="entry name" value="Chorismate lyase-like"/>
    <property type="match status" value="1"/>
</dbReference>
<dbReference type="InterPro" id="IPR028978">
    <property type="entry name" value="Chorismate_lyase_/UTRA_dom_sf"/>
</dbReference>
<evidence type="ECO:0000256" key="2">
    <source>
        <dbReference type="ARBA" id="ARBA00023125"/>
    </source>
</evidence>
<feature type="domain" description="HTH gntR-type" evidence="5">
    <location>
        <begin position="32"/>
        <end position="99"/>
    </location>
</feature>
<proteinExistence type="predicted"/>
<dbReference type="InterPro" id="IPR000524">
    <property type="entry name" value="Tscrpt_reg_HTH_GntR"/>
</dbReference>
<dbReference type="SMART" id="SM00345">
    <property type="entry name" value="HTH_GNTR"/>
    <property type="match status" value="1"/>
</dbReference>
<keyword evidence="3" id="KW-0804">Transcription</keyword>
<dbReference type="GO" id="GO:0003677">
    <property type="term" value="F:DNA binding"/>
    <property type="evidence" value="ECO:0007669"/>
    <property type="project" value="UniProtKB-KW"/>
</dbReference>
<dbReference type="Pfam" id="PF07702">
    <property type="entry name" value="UTRA"/>
    <property type="match status" value="1"/>
</dbReference>
<dbReference type="SUPFAM" id="SSF46785">
    <property type="entry name" value="Winged helix' DNA-binding domain"/>
    <property type="match status" value="1"/>
</dbReference>
<dbReference type="GO" id="GO:0045892">
    <property type="term" value="P:negative regulation of DNA-templated transcription"/>
    <property type="evidence" value="ECO:0007669"/>
    <property type="project" value="TreeGrafter"/>
</dbReference>
<dbReference type="AlphaFoldDB" id="A0A1R4KAW6"/>
<keyword evidence="7" id="KW-1185">Reference proteome</keyword>
<evidence type="ECO:0000256" key="1">
    <source>
        <dbReference type="ARBA" id="ARBA00023015"/>
    </source>
</evidence>
<dbReference type="STRING" id="1255658.FM114_12620"/>
<keyword evidence="1" id="KW-0805">Transcription regulation</keyword>
<feature type="region of interest" description="Disordered" evidence="4">
    <location>
        <begin position="1"/>
        <end position="21"/>
    </location>
</feature>
<accession>A0A1R4KAW6</accession>
<dbReference type="GO" id="GO:0003700">
    <property type="term" value="F:DNA-binding transcription factor activity"/>
    <property type="evidence" value="ECO:0007669"/>
    <property type="project" value="InterPro"/>
</dbReference>
<evidence type="ECO:0000256" key="4">
    <source>
        <dbReference type="SAM" id="MobiDB-lite"/>
    </source>
</evidence>
<dbReference type="SMART" id="SM00866">
    <property type="entry name" value="UTRA"/>
    <property type="match status" value="1"/>
</dbReference>
<protein>
    <submittedName>
        <fullName evidence="6">Predicted transcriptional regulator of N-Acetylglucosamine utilization, GntR family</fullName>
    </submittedName>
</protein>
<evidence type="ECO:0000313" key="7">
    <source>
        <dbReference type="Proteomes" id="UP000188342"/>
    </source>
</evidence>
<dbReference type="PROSITE" id="PS50949">
    <property type="entry name" value="HTH_GNTR"/>
    <property type="match status" value="1"/>
</dbReference>
<dbReference type="Gene3D" id="1.10.10.10">
    <property type="entry name" value="Winged helix-like DNA-binding domain superfamily/Winged helix DNA-binding domain"/>
    <property type="match status" value="1"/>
</dbReference>
<dbReference type="Proteomes" id="UP000188342">
    <property type="component" value="Unassembled WGS sequence"/>
</dbReference>
<dbReference type="PANTHER" id="PTHR44846:SF1">
    <property type="entry name" value="MANNOSYL-D-GLYCERATE TRANSPORT_METABOLISM SYSTEM REPRESSOR MNGR-RELATED"/>
    <property type="match status" value="1"/>
</dbReference>
<evidence type="ECO:0000256" key="3">
    <source>
        <dbReference type="ARBA" id="ARBA00023163"/>
    </source>
</evidence>
<dbReference type="Pfam" id="PF00392">
    <property type="entry name" value="GntR"/>
    <property type="match status" value="1"/>
</dbReference>
<evidence type="ECO:0000259" key="5">
    <source>
        <dbReference type="PROSITE" id="PS50949"/>
    </source>
</evidence>
<dbReference type="InterPro" id="IPR050679">
    <property type="entry name" value="Bact_HTH_transcr_reg"/>
</dbReference>
<reference evidence="6 7" key="1">
    <citation type="submission" date="2017-02" db="EMBL/GenBank/DDBJ databases">
        <authorList>
            <person name="Peterson S.W."/>
        </authorList>
    </citation>
    <scope>NUCLEOTIDE SEQUENCE [LARGE SCALE GENOMIC DNA]</scope>
    <source>
        <strain evidence="6 7">LSP_Lj1</strain>
    </source>
</reference>
<dbReference type="InterPro" id="IPR036390">
    <property type="entry name" value="WH_DNA-bd_sf"/>
</dbReference>